<dbReference type="RefSeq" id="WP_163772236.1">
    <property type="nucleotide sequence ID" value="NZ_JAAGXA010000006.1"/>
</dbReference>
<gene>
    <name evidence="17" type="ORF">G3T38_10420</name>
</gene>
<dbReference type="InterPro" id="IPR005467">
    <property type="entry name" value="His_kinase_dom"/>
</dbReference>
<dbReference type="SUPFAM" id="SSF55874">
    <property type="entry name" value="ATPase domain of HSP90 chaperone/DNA topoisomerase II/histidine kinase"/>
    <property type="match status" value="1"/>
</dbReference>
<dbReference type="SMART" id="SM00387">
    <property type="entry name" value="HATPase_c"/>
    <property type="match status" value="1"/>
</dbReference>
<evidence type="ECO:0000256" key="11">
    <source>
        <dbReference type="ARBA" id="ARBA00022989"/>
    </source>
</evidence>
<evidence type="ECO:0000256" key="8">
    <source>
        <dbReference type="ARBA" id="ARBA00022741"/>
    </source>
</evidence>
<dbReference type="PRINTS" id="PR00344">
    <property type="entry name" value="BCTRLSENSOR"/>
</dbReference>
<dbReference type="Pfam" id="PF17203">
    <property type="entry name" value="sCache_3_2"/>
    <property type="match status" value="1"/>
</dbReference>
<organism evidence="17 18">
    <name type="scientific">Nocardioides zeae</name>
    <dbReference type="NCBI Taxonomy" id="1457234"/>
    <lineage>
        <taxon>Bacteria</taxon>
        <taxon>Bacillati</taxon>
        <taxon>Actinomycetota</taxon>
        <taxon>Actinomycetes</taxon>
        <taxon>Propionibacteriales</taxon>
        <taxon>Nocardioidaceae</taxon>
        <taxon>Nocardioides</taxon>
    </lineage>
</organism>
<dbReference type="InterPro" id="IPR003594">
    <property type="entry name" value="HATPase_dom"/>
</dbReference>
<keyword evidence="12" id="KW-0902">Two-component regulatory system</keyword>
<dbReference type="GO" id="GO:0006355">
    <property type="term" value="P:regulation of DNA-templated transcription"/>
    <property type="evidence" value="ECO:0007669"/>
    <property type="project" value="InterPro"/>
</dbReference>
<dbReference type="Gene3D" id="3.30.565.10">
    <property type="entry name" value="Histidine kinase-like ATPase, C-terminal domain"/>
    <property type="match status" value="1"/>
</dbReference>
<keyword evidence="6" id="KW-0808">Transferase</keyword>
<dbReference type="PANTHER" id="PTHR45436:SF5">
    <property type="entry name" value="SENSOR HISTIDINE KINASE TRCS"/>
    <property type="match status" value="1"/>
</dbReference>
<keyword evidence="18" id="KW-1185">Reference proteome</keyword>
<evidence type="ECO:0000256" key="10">
    <source>
        <dbReference type="ARBA" id="ARBA00022840"/>
    </source>
</evidence>
<evidence type="ECO:0000313" key="17">
    <source>
        <dbReference type="EMBL" id="NEN78692.1"/>
    </source>
</evidence>
<keyword evidence="7 15" id="KW-0812">Transmembrane</keyword>
<evidence type="ECO:0000256" key="7">
    <source>
        <dbReference type="ARBA" id="ARBA00022692"/>
    </source>
</evidence>
<dbReference type="AlphaFoldDB" id="A0A6P0HJ03"/>
<dbReference type="GO" id="GO:0005886">
    <property type="term" value="C:plasma membrane"/>
    <property type="evidence" value="ECO:0007669"/>
    <property type="project" value="UniProtKB-SubCell"/>
</dbReference>
<keyword evidence="8" id="KW-0547">Nucleotide-binding</keyword>
<evidence type="ECO:0000256" key="4">
    <source>
        <dbReference type="ARBA" id="ARBA00022475"/>
    </source>
</evidence>
<accession>A0A6P0HJ03</accession>
<evidence type="ECO:0000256" key="2">
    <source>
        <dbReference type="ARBA" id="ARBA00004651"/>
    </source>
</evidence>
<dbReference type="Pfam" id="PF02518">
    <property type="entry name" value="HATPase_c"/>
    <property type="match status" value="1"/>
</dbReference>
<evidence type="ECO:0000256" key="6">
    <source>
        <dbReference type="ARBA" id="ARBA00022679"/>
    </source>
</evidence>
<dbReference type="SUPFAM" id="SSF103190">
    <property type="entry name" value="Sensory domain-like"/>
    <property type="match status" value="1"/>
</dbReference>
<dbReference type="GO" id="GO:0000155">
    <property type="term" value="F:phosphorelay sensor kinase activity"/>
    <property type="evidence" value="ECO:0007669"/>
    <property type="project" value="InterPro"/>
</dbReference>
<evidence type="ECO:0000256" key="15">
    <source>
        <dbReference type="SAM" id="Phobius"/>
    </source>
</evidence>
<dbReference type="EC" id="2.7.13.3" evidence="3"/>
<dbReference type="Gene3D" id="3.30.450.20">
    <property type="entry name" value="PAS domain"/>
    <property type="match status" value="2"/>
</dbReference>
<evidence type="ECO:0000259" key="16">
    <source>
        <dbReference type="PROSITE" id="PS50109"/>
    </source>
</evidence>
<dbReference type="SUPFAM" id="SSF55890">
    <property type="entry name" value="Sporulation response regulatory protein Spo0B"/>
    <property type="match status" value="1"/>
</dbReference>
<protein>
    <recommendedName>
        <fullName evidence="3">histidine kinase</fullName>
        <ecNumber evidence="3">2.7.13.3</ecNumber>
    </recommendedName>
</protein>
<dbReference type="InterPro" id="IPR036890">
    <property type="entry name" value="HATPase_C_sf"/>
</dbReference>
<evidence type="ECO:0000256" key="5">
    <source>
        <dbReference type="ARBA" id="ARBA00022553"/>
    </source>
</evidence>
<dbReference type="Pfam" id="PF00989">
    <property type="entry name" value="PAS"/>
    <property type="match status" value="1"/>
</dbReference>
<proteinExistence type="predicted"/>
<comment type="subcellular location">
    <subcellularLocation>
        <location evidence="2">Cell membrane</location>
        <topology evidence="2">Multi-pass membrane protein</topology>
    </subcellularLocation>
</comment>
<keyword evidence="9" id="KW-0418">Kinase</keyword>
<feature type="transmembrane region" description="Helical" evidence="15">
    <location>
        <begin position="181"/>
        <end position="199"/>
    </location>
</feature>
<comment type="caution">
    <text evidence="17">The sequence shown here is derived from an EMBL/GenBank/DDBJ whole genome shotgun (WGS) entry which is preliminary data.</text>
</comment>
<dbReference type="GO" id="GO:0005524">
    <property type="term" value="F:ATP binding"/>
    <property type="evidence" value="ECO:0007669"/>
    <property type="project" value="UniProtKB-KW"/>
</dbReference>
<dbReference type="InterPro" id="IPR016120">
    <property type="entry name" value="Sig_transdc_His_kin_SpoOB"/>
</dbReference>
<evidence type="ECO:0000256" key="1">
    <source>
        <dbReference type="ARBA" id="ARBA00000085"/>
    </source>
</evidence>
<comment type="catalytic activity">
    <reaction evidence="1">
        <text>ATP + protein L-histidine = ADP + protein N-phospho-L-histidine.</text>
        <dbReference type="EC" id="2.7.13.3"/>
    </reaction>
</comment>
<evidence type="ECO:0000256" key="14">
    <source>
        <dbReference type="SAM" id="MobiDB-lite"/>
    </source>
</evidence>
<keyword evidence="10" id="KW-0067">ATP-binding</keyword>
<sequence>MWSPAVGARRPRLTLAGQFLVLQLSVLVMVLGVAGFVTLQQTETSFREERGSRLRQAAESLANTAVVRDELQQRYPATEALASYATEVQNRLGADAVYLTDVDGRQVIGPDPTLEEQRIDLGDRSILRGRVWTGDVDERDRHSLAALVPVLGDDGELVGIVMVAETYPSWSELVERSVPDLLVFLGLGLALGGVGSFVLSRLIKRRTRGLEPAEISALADQREALLHSLREGLVGVAADGRVTVVNDTARALLGLAEVGPDDRLADLDLPPEVAELLTADEPEEEVVDALLVVGGRVLVVNRRRVRGPGATGGVVVTLRDHTELLALRSELRERESVTETLRAQTHEFSNRLHTISGLLQLEEYDEASAAIGTIVRRQAEISDGVRARVEDPQVAALLVAKVSVAAERGLPIEVVDADGAGPLPRLDPDLAADVATVLGNLVDNAVDAVVAARATDAASRREDVVEVRLRYDAGAAWVEVGDTGAGIDPADRARIFDRGWSTKPGGIGGRGIGLALVRQVCQRRGGEVAVGSRPGGGAVFTARMPGRPHPDVEDDARA</sequence>
<dbReference type="InterPro" id="IPR029151">
    <property type="entry name" value="Sensor-like_sf"/>
</dbReference>
<evidence type="ECO:0000313" key="18">
    <source>
        <dbReference type="Proteomes" id="UP000468687"/>
    </source>
</evidence>
<dbReference type="Pfam" id="PF14689">
    <property type="entry name" value="SPOB_a"/>
    <property type="match status" value="1"/>
</dbReference>
<name>A0A6P0HJ03_9ACTN</name>
<dbReference type="EMBL" id="JAAGXA010000006">
    <property type="protein sequence ID" value="NEN78692.1"/>
    <property type="molecule type" value="Genomic_DNA"/>
</dbReference>
<keyword evidence="5" id="KW-0597">Phosphoprotein</keyword>
<evidence type="ECO:0000256" key="9">
    <source>
        <dbReference type="ARBA" id="ARBA00022777"/>
    </source>
</evidence>
<dbReference type="InterPro" id="IPR039506">
    <property type="entry name" value="SPOB_a"/>
</dbReference>
<feature type="domain" description="Histidine kinase" evidence="16">
    <location>
        <begin position="437"/>
        <end position="548"/>
    </location>
</feature>
<dbReference type="Proteomes" id="UP000468687">
    <property type="component" value="Unassembled WGS sequence"/>
</dbReference>
<keyword evidence="4" id="KW-1003">Cell membrane</keyword>
<dbReference type="InterPro" id="IPR004358">
    <property type="entry name" value="Sig_transdc_His_kin-like_C"/>
</dbReference>
<feature type="transmembrane region" description="Helical" evidence="15">
    <location>
        <begin position="19"/>
        <end position="39"/>
    </location>
</feature>
<keyword evidence="13 15" id="KW-0472">Membrane</keyword>
<reference evidence="17 18" key="1">
    <citation type="journal article" date="2014" name="Int. J. Syst. Evol. Microbiol.">
        <title>Nocardioides zeae sp. nov., isolated from the stem of Zea mays.</title>
        <authorList>
            <person name="Glaeser S.P."/>
            <person name="McInroy J.A."/>
            <person name="Busse H.J."/>
            <person name="Kampfer P."/>
        </authorList>
    </citation>
    <scope>NUCLEOTIDE SEQUENCE [LARGE SCALE GENOMIC DNA]</scope>
    <source>
        <strain evidence="17 18">JCM 30728</strain>
    </source>
</reference>
<dbReference type="Gene3D" id="1.10.287.130">
    <property type="match status" value="1"/>
</dbReference>
<dbReference type="InterPro" id="IPR013767">
    <property type="entry name" value="PAS_fold"/>
</dbReference>
<feature type="compositionally biased region" description="Basic and acidic residues" evidence="14">
    <location>
        <begin position="548"/>
        <end position="558"/>
    </location>
</feature>
<dbReference type="InterPro" id="IPR033463">
    <property type="entry name" value="sCache_3"/>
</dbReference>
<dbReference type="InterPro" id="IPR050428">
    <property type="entry name" value="TCS_sensor_his_kinase"/>
</dbReference>
<feature type="region of interest" description="Disordered" evidence="14">
    <location>
        <begin position="539"/>
        <end position="558"/>
    </location>
</feature>
<dbReference type="PROSITE" id="PS50109">
    <property type="entry name" value="HIS_KIN"/>
    <property type="match status" value="1"/>
</dbReference>
<evidence type="ECO:0000256" key="3">
    <source>
        <dbReference type="ARBA" id="ARBA00012438"/>
    </source>
</evidence>
<evidence type="ECO:0000256" key="13">
    <source>
        <dbReference type="ARBA" id="ARBA00023136"/>
    </source>
</evidence>
<dbReference type="PANTHER" id="PTHR45436">
    <property type="entry name" value="SENSOR HISTIDINE KINASE YKOH"/>
    <property type="match status" value="1"/>
</dbReference>
<evidence type="ECO:0000256" key="12">
    <source>
        <dbReference type="ARBA" id="ARBA00023012"/>
    </source>
</evidence>
<keyword evidence="11 15" id="KW-1133">Transmembrane helix</keyword>